<dbReference type="InterPro" id="IPR013120">
    <property type="entry name" value="FAR_NAD-bd"/>
</dbReference>
<dbReference type="Gene3D" id="1.10.1200.10">
    <property type="entry name" value="ACP-like"/>
    <property type="match status" value="1"/>
</dbReference>
<dbReference type="InterPro" id="IPR036736">
    <property type="entry name" value="ACP-like_sf"/>
</dbReference>
<dbReference type="SUPFAM" id="SSF56801">
    <property type="entry name" value="Acetyl-CoA synthetase-like"/>
    <property type="match status" value="1"/>
</dbReference>
<dbReference type="AlphaFoldDB" id="A0A0D1YCP7"/>
<keyword evidence="1" id="KW-0596">Phosphopantetheine</keyword>
<dbReference type="STRING" id="91928.A0A0D1YCP7"/>
<evidence type="ECO:0008006" key="8">
    <source>
        <dbReference type="Google" id="ProtNLM"/>
    </source>
</evidence>
<dbReference type="RefSeq" id="XP_016232927.1">
    <property type="nucleotide sequence ID" value="XM_016384304.1"/>
</dbReference>
<dbReference type="InterPro" id="IPR009081">
    <property type="entry name" value="PP-bd_ACP"/>
</dbReference>
<dbReference type="InterPro" id="IPR051414">
    <property type="entry name" value="Adenylate-forming_Reductase"/>
</dbReference>
<protein>
    <recommendedName>
        <fullName evidence="8">Carrier domain-containing protein</fullName>
    </recommendedName>
</protein>
<evidence type="ECO:0000313" key="6">
    <source>
        <dbReference type="EMBL" id="KIW12711.1"/>
    </source>
</evidence>
<dbReference type="SUPFAM" id="SSF47336">
    <property type="entry name" value="ACP-like"/>
    <property type="match status" value="1"/>
</dbReference>
<dbReference type="Pfam" id="PF07993">
    <property type="entry name" value="NAD_binding_4"/>
    <property type="match status" value="1"/>
</dbReference>
<keyword evidence="2" id="KW-0597">Phosphoprotein</keyword>
<dbReference type="Pfam" id="PF23562">
    <property type="entry name" value="AMP-binding_C_3"/>
    <property type="match status" value="1"/>
</dbReference>
<organism evidence="6 7">
    <name type="scientific">Exophiala spinifera</name>
    <dbReference type="NCBI Taxonomy" id="91928"/>
    <lineage>
        <taxon>Eukaryota</taxon>
        <taxon>Fungi</taxon>
        <taxon>Dikarya</taxon>
        <taxon>Ascomycota</taxon>
        <taxon>Pezizomycotina</taxon>
        <taxon>Eurotiomycetes</taxon>
        <taxon>Chaetothyriomycetidae</taxon>
        <taxon>Chaetothyriales</taxon>
        <taxon>Herpotrichiellaceae</taxon>
        <taxon>Exophiala</taxon>
    </lineage>
</organism>
<dbReference type="Gene3D" id="3.40.50.720">
    <property type="entry name" value="NAD(P)-binding Rossmann-like Domain"/>
    <property type="match status" value="1"/>
</dbReference>
<name>A0A0D1YCP7_9EURO</name>
<evidence type="ECO:0000259" key="4">
    <source>
        <dbReference type="Pfam" id="PF00550"/>
    </source>
</evidence>
<accession>A0A0D1YCP7</accession>
<dbReference type="VEuPathDB" id="FungiDB:PV08_09989"/>
<keyword evidence="7" id="KW-1185">Reference proteome</keyword>
<evidence type="ECO:0000256" key="2">
    <source>
        <dbReference type="ARBA" id="ARBA00022553"/>
    </source>
</evidence>
<dbReference type="GeneID" id="27337072"/>
<dbReference type="Gene3D" id="3.40.50.12780">
    <property type="entry name" value="N-terminal domain of ligase-like"/>
    <property type="match status" value="1"/>
</dbReference>
<evidence type="ECO:0000259" key="5">
    <source>
        <dbReference type="Pfam" id="PF07993"/>
    </source>
</evidence>
<dbReference type="PANTHER" id="PTHR43439">
    <property type="entry name" value="PHENYLACETATE-COENZYME A LIGASE"/>
    <property type="match status" value="1"/>
</dbReference>
<evidence type="ECO:0000256" key="1">
    <source>
        <dbReference type="ARBA" id="ARBA00022450"/>
    </source>
</evidence>
<dbReference type="Pfam" id="PF00501">
    <property type="entry name" value="AMP-binding"/>
    <property type="match status" value="1"/>
</dbReference>
<proteinExistence type="predicted"/>
<reference evidence="6 7" key="1">
    <citation type="submission" date="2015-01" db="EMBL/GenBank/DDBJ databases">
        <title>The Genome Sequence of Exophiala spinifera CBS89968.</title>
        <authorList>
            <consortium name="The Broad Institute Genomics Platform"/>
            <person name="Cuomo C."/>
            <person name="de Hoog S."/>
            <person name="Gorbushina A."/>
            <person name="Stielow B."/>
            <person name="Teixiera M."/>
            <person name="Abouelleil A."/>
            <person name="Chapman S.B."/>
            <person name="Priest M."/>
            <person name="Young S.K."/>
            <person name="Wortman J."/>
            <person name="Nusbaum C."/>
            <person name="Birren B."/>
        </authorList>
    </citation>
    <scope>NUCLEOTIDE SEQUENCE [LARGE SCALE GENOMIC DNA]</scope>
    <source>
        <strain evidence="6 7">CBS 89968</strain>
    </source>
</reference>
<dbReference type="EMBL" id="KN847498">
    <property type="protein sequence ID" value="KIW12711.1"/>
    <property type="molecule type" value="Genomic_DNA"/>
</dbReference>
<dbReference type="InterPro" id="IPR020845">
    <property type="entry name" value="AMP-binding_CS"/>
</dbReference>
<gene>
    <name evidence="6" type="ORF">PV08_09989</name>
</gene>
<dbReference type="SUPFAM" id="SSF51735">
    <property type="entry name" value="NAD(P)-binding Rossmann-fold domains"/>
    <property type="match status" value="1"/>
</dbReference>
<dbReference type="Pfam" id="PF00550">
    <property type="entry name" value="PP-binding"/>
    <property type="match status" value="1"/>
</dbReference>
<dbReference type="PROSITE" id="PS00455">
    <property type="entry name" value="AMP_BINDING"/>
    <property type="match status" value="1"/>
</dbReference>
<dbReference type="OrthoDB" id="429813at2759"/>
<sequence>MATSQSTQTQAQQLLPIILDRRARDTPDNVFAKVPRSPTSYRDGFRAVKYSELVNAINQVAWLIEQGFGKGNGFPTITYLGPSDLRYSIVVVAAIKAGYKTFLPSPRNSISAHISLLSRLECSRLVVTNPELPCVAQIESEITVQKFAIPSLADLLDLELVPNYPYFKSFDIAKSDPIFILHTSGSTGIPKPLTYTNSFVSGIAANTSLAPPYGYQMLDRHFRTGSFFMTLPAFHVAGIGFSLIVPSFQSSVPVYPLPTAPPTTEGLLEAAGKTEVDWAFVPPVVIEQLARDPALLDEAASKLKYLFYTGGSVSQASGDVVIQKLDIYQCLGSSECATFPLIRPSSDETCTEWRYIQIHPAVKHEFRHRFEDLHELVVIKNADHELNQPVFGHFPGTTEYATRDLFLSHPTKPGLWTHKSRIDDVIVFLNGEKTNPISFEQAVSAHPEVKSALVGGAQRFEAFLLIELVNPKNMNTDERHELLDRLWPIIADANFTAPAHARISKTKVIFSRPDKPFPRAGKGTVQRRATMDLYQEQIDEAYAEPERDGTLSPPVGVDFTKPETLKALVESLVKQITNWTDISSSDEFFGRGMDSLQVLKLTRELKTTFGLSNLAIRNIYANPTIELLTQAISKVAVGETEGSSPEDTDGKVLEATVEAYSRHLDRMSASIACQGDATDERDSKGRVVVLTGSTGTLGSYLLHQFVGDTEVSHIVCLNRSTDSRSVQQTRNASHQLDTDISEDRVSFFTADLSKPSFGLTKSEYDHISTTATEIVHCSWPVDFNKSLPSFHSSLDGIVNLAVFAATARKSPSLLFISSISAVSSYSGGPRAAIREVPETIVKDITAPAPMGYGQSKYLAERILDMASHKFRIKTGVVRVGQICGTSYNLPGWSRNEWFPSLVLSSQYIGALPDSLGSKSAEYPDGVMGTIDWIPVDKLPGIIVELLKSLSYASSKAGARVFHAVNPRTTGWRNLSNAVRRALMQRTNSPDLNETSIVTFGEWLSRLQYSSKAGQAKGYDQAKLAQENPAIKLLGFFESLAIPAPQSEADAAPGGRGLARLALTSTLQASPTLANLESIKAEWMYGWVDQWK</sequence>
<evidence type="ECO:0000313" key="7">
    <source>
        <dbReference type="Proteomes" id="UP000053328"/>
    </source>
</evidence>
<dbReference type="InterPro" id="IPR042099">
    <property type="entry name" value="ANL_N_sf"/>
</dbReference>
<evidence type="ECO:0000259" key="3">
    <source>
        <dbReference type="Pfam" id="PF00501"/>
    </source>
</evidence>
<feature type="domain" description="Carrier" evidence="4">
    <location>
        <begin position="569"/>
        <end position="632"/>
    </location>
</feature>
<dbReference type="PANTHER" id="PTHR43439:SF2">
    <property type="entry name" value="ENZYME, PUTATIVE (JCVI)-RELATED"/>
    <property type="match status" value="1"/>
</dbReference>
<dbReference type="Proteomes" id="UP000053328">
    <property type="component" value="Unassembled WGS sequence"/>
</dbReference>
<feature type="domain" description="AMP-dependent synthetase/ligase" evidence="3">
    <location>
        <begin position="20"/>
        <end position="341"/>
    </location>
</feature>
<feature type="domain" description="Thioester reductase (TE)" evidence="5">
    <location>
        <begin position="690"/>
        <end position="937"/>
    </location>
</feature>
<dbReference type="InterPro" id="IPR036291">
    <property type="entry name" value="NAD(P)-bd_dom_sf"/>
</dbReference>
<dbReference type="HOGENOM" id="CLU_002220_0_1_1"/>
<dbReference type="InterPro" id="IPR000873">
    <property type="entry name" value="AMP-dep_synth/lig_dom"/>
</dbReference>